<organism evidence="3 4">
    <name type="scientific">Anopheles maculatus</name>
    <dbReference type="NCBI Taxonomy" id="74869"/>
    <lineage>
        <taxon>Eukaryota</taxon>
        <taxon>Metazoa</taxon>
        <taxon>Ecdysozoa</taxon>
        <taxon>Arthropoda</taxon>
        <taxon>Hexapoda</taxon>
        <taxon>Insecta</taxon>
        <taxon>Pterygota</taxon>
        <taxon>Neoptera</taxon>
        <taxon>Endopterygota</taxon>
        <taxon>Diptera</taxon>
        <taxon>Nematocera</taxon>
        <taxon>Culicoidea</taxon>
        <taxon>Culicidae</taxon>
        <taxon>Anophelinae</taxon>
        <taxon>Anopheles</taxon>
        <taxon>Anopheles maculatus group</taxon>
    </lineage>
</organism>
<evidence type="ECO:0000256" key="1">
    <source>
        <dbReference type="SAM" id="MobiDB-lite"/>
    </source>
</evidence>
<keyword evidence="4" id="KW-1185">Reference proteome</keyword>
<reference evidence="4" key="1">
    <citation type="submission" date="2013-09" db="EMBL/GenBank/DDBJ databases">
        <title>The Genome Sequence of Anopheles maculatus species B.</title>
        <authorList>
            <consortium name="The Broad Institute Genomics Platform"/>
            <person name="Neafsey D.E."/>
            <person name="Besansky N."/>
            <person name="Howell P."/>
            <person name="Walton C."/>
            <person name="Young S.K."/>
            <person name="Zeng Q."/>
            <person name="Gargeya S."/>
            <person name="Fitzgerald M."/>
            <person name="Haas B."/>
            <person name="Abouelleil A."/>
            <person name="Allen A.W."/>
            <person name="Alvarado L."/>
            <person name="Arachchi H.M."/>
            <person name="Berlin A.M."/>
            <person name="Chapman S.B."/>
            <person name="Gainer-Dewar J."/>
            <person name="Goldberg J."/>
            <person name="Griggs A."/>
            <person name="Gujja S."/>
            <person name="Hansen M."/>
            <person name="Howarth C."/>
            <person name="Imamovic A."/>
            <person name="Ireland A."/>
            <person name="Larimer J."/>
            <person name="McCowan C."/>
            <person name="Murphy C."/>
            <person name="Pearson M."/>
            <person name="Poon T.W."/>
            <person name="Priest M."/>
            <person name="Roberts A."/>
            <person name="Saif S."/>
            <person name="Shea T."/>
            <person name="Sisk P."/>
            <person name="Sykes S."/>
            <person name="Wortman J."/>
            <person name="Nusbaum C."/>
            <person name="Birren B."/>
        </authorList>
    </citation>
    <scope>NUCLEOTIDE SEQUENCE [LARGE SCALE GENOMIC DNA]</scope>
    <source>
        <strain evidence="4">maculatus3</strain>
    </source>
</reference>
<dbReference type="Proteomes" id="UP000075901">
    <property type="component" value="Unassembled WGS sequence"/>
</dbReference>
<dbReference type="AlphaFoldDB" id="A0A182SPS6"/>
<proteinExistence type="predicted"/>
<reference evidence="3" key="2">
    <citation type="submission" date="2020-05" db="UniProtKB">
        <authorList>
            <consortium name="EnsemblMetazoa"/>
        </authorList>
    </citation>
    <scope>IDENTIFICATION</scope>
    <source>
        <strain evidence="3">maculatus3</strain>
    </source>
</reference>
<protein>
    <recommendedName>
        <fullName evidence="2">MCM3-like winged helix domain-containing protein</fullName>
    </recommendedName>
</protein>
<sequence>MEEDDGEIQEEPSTQGTRRSKRTRIEHPAVGDDSDHEDLLLSPPDRGDLTRRATIADSEGSATGAMDTEESTEGHVVVAISDARLKLFRQGVFMAFKHFHDQSVSLARLTKHINENSGDEAFTSGEITAAVNQMTENNSIMVHDDMVFLI</sequence>
<dbReference type="VEuPathDB" id="VectorBase:AMAM010991"/>
<feature type="region of interest" description="Disordered" evidence="1">
    <location>
        <begin position="1"/>
        <end position="73"/>
    </location>
</feature>
<dbReference type="Pfam" id="PF23191">
    <property type="entry name" value="WHD_MCM3_C"/>
    <property type="match status" value="1"/>
</dbReference>
<accession>A0A182SPS6</accession>
<dbReference type="EnsemblMetazoa" id="AMAM010991-RA">
    <property type="protein sequence ID" value="AMAM010991-PA"/>
    <property type="gene ID" value="AMAM010991"/>
</dbReference>
<name>A0A182SPS6_9DIPT</name>
<feature type="domain" description="MCM3-like winged helix" evidence="2">
    <location>
        <begin position="79"/>
        <end position="150"/>
    </location>
</feature>
<evidence type="ECO:0000259" key="2">
    <source>
        <dbReference type="Pfam" id="PF23191"/>
    </source>
</evidence>
<feature type="compositionally biased region" description="Acidic residues" evidence="1">
    <location>
        <begin position="1"/>
        <end position="10"/>
    </location>
</feature>
<evidence type="ECO:0000313" key="3">
    <source>
        <dbReference type="EnsemblMetazoa" id="AMAM010991-PA"/>
    </source>
</evidence>
<evidence type="ECO:0000313" key="4">
    <source>
        <dbReference type="Proteomes" id="UP000075901"/>
    </source>
</evidence>
<dbReference type="InterPro" id="IPR056575">
    <property type="entry name" value="WH_MCM3_C"/>
</dbReference>